<feature type="domain" description="ABC3 transporter permease C-terminal" evidence="7">
    <location>
        <begin position="289"/>
        <end position="403"/>
    </location>
</feature>
<feature type="transmembrane region" description="Helical" evidence="6">
    <location>
        <begin position="656"/>
        <end position="680"/>
    </location>
</feature>
<name>A0A2A6E884_TANFO</name>
<dbReference type="AlphaFoldDB" id="A0A2A6E884"/>
<reference evidence="9 10" key="1">
    <citation type="submission" date="2017-09" db="EMBL/GenBank/DDBJ databases">
        <title>Phase variable restriction modification systems are present in the genome sequences of periodontal pathogens Prevotella intermedia, Tannerella forsythia and Porphyromonas gingivalis.</title>
        <authorList>
            <person name="Haigh R.D."/>
            <person name="Crawford L."/>
            <person name="Ralph J."/>
            <person name="Wanford J."/>
            <person name="Vartoukian S.R."/>
            <person name="Hijazib K."/>
            <person name="Wade W."/>
            <person name="Oggioni M.R."/>
        </authorList>
    </citation>
    <scope>NUCLEOTIDE SEQUENCE [LARGE SCALE GENOMIC DNA]</scope>
    <source>
        <strain evidence="9 10">WW11663</strain>
    </source>
</reference>
<evidence type="ECO:0000256" key="4">
    <source>
        <dbReference type="ARBA" id="ARBA00022989"/>
    </source>
</evidence>
<dbReference type="Pfam" id="PF12704">
    <property type="entry name" value="MacB_PCD"/>
    <property type="match status" value="1"/>
</dbReference>
<protein>
    <submittedName>
        <fullName evidence="9">Multidrug ABC transporter substrate-binding protein</fullName>
    </submittedName>
</protein>
<feature type="transmembrane region" description="Helical" evidence="6">
    <location>
        <begin position="742"/>
        <end position="765"/>
    </location>
</feature>
<gene>
    <name evidence="9" type="ORF">CLI86_06125</name>
</gene>
<evidence type="ECO:0000256" key="1">
    <source>
        <dbReference type="ARBA" id="ARBA00004651"/>
    </source>
</evidence>
<dbReference type="InterPro" id="IPR050250">
    <property type="entry name" value="Macrolide_Exporter_MacB"/>
</dbReference>
<evidence type="ECO:0000256" key="6">
    <source>
        <dbReference type="SAM" id="Phobius"/>
    </source>
</evidence>
<dbReference type="EMBL" id="NSLJ01000012">
    <property type="protein sequence ID" value="PDP43936.1"/>
    <property type="molecule type" value="Genomic_DNA"/>
</dbReference>
<evidence type="ECO:0000259" key="7">
    <source>
        <dbReference type="Pfam" id="PF02687"/>
    </source>
</evidence>
<proteinExistence type="predicted"/>
<feature type="transmembrane region" description="Helical" evidence="6">
    <location>
        <begin position="21"/>
        <end position="42"/>
    </location>
</feature>
<dbReference type="Proteomes" id="UP000219259">
    <property type="component" value="Unassembled WGS sequence"/>
</dbReference>
<keyword evidence="3 6" id="KW-0812">Transmembrane</keyword>
<feature type="transmembrane region" description="Helical" evidence="6">
    <location>
        <begin position="378"/>
        <end position="400"/>
    </location>
</feature>
<evidence type="ECO:0000256" key="3">
    <source>
        <dbReference type="ARBA" id="ARBA00022692"/>
    </source>
</evidence>
<dbReference type="Pfam" id="PF02687">
    <property type="entry name" value="FtsX"/>
    <property type="match status" value="2"/>
</dbReference>
<dbReference type="GO" id="GO:0022857">
    <property type="term" value="F:transmembrane transporter activity"/>
    <property type="evidence" value="ECO:0007669"/>
    <property type="project" value="TreeGrafter"/>
</dbReference>
<organism evidence="9 10">
    <name type="scientific">Tannerella forsythia</name>
    <name type="common">Bacteroides forsythus</name>
    <dbReference type="NCBI Taxonomy" id="28112"/>
    <lineage>
        <taxon>Bacteria</taxon>
        <taxon>Pseudomonadati</taxon>
        <taxon>Bacteroidota</taxon>
        <taxon>Bacteroidia</taxon>
        <taxon>Bacteroidales</taxon>
        <taxon>Tannerellaceae</taxon>
        <taxon>Tannerella</taxon>
    </lineage>
</organism>
<feature type="transmembrane region" description="Helical" evidence="6">
    <location>
        <begin position="708"/>
        <end position="727"/>
    </location>
</feature>
<accession>A0A2A6E884</accession>
<dbReference type="InterPro" id="IPR025857">
    <property type="entry name" value="MacB_PCD"/>
</dbReference>
<evidence type="ECO:0000313" key="10">
    <source>
        <dbReference type="Proteomes" id="UP000219259"/>
    </source>
</evidence>
<keyword evidence="2" id="KW-1003">Cell membrane</keyword>
<sequence length="779" mass="87919">MKNMNLKSFLKFLSRNKLYTAINVVGLSVSLMFVILIGIYVVQELSVDRFQQDGDRIYILGDVNKDGSRDYLNALPVAWRVQERYPEVEAACPVVIETMPQHVKLQKGADESLKATLLMADSSFFSFFSFGLKKGLEHRVLESMQSAVVSESFAQRAFGNESPMGRSIWLNDTVSVIVSGVMEDMKPSVIPSSDIVIRVEHLPTFNSSVGLTNYNNAGSTVAFLKLKAGADLSVKLDDMRDWFKTFYWMYAKGYSEQPTLTKLPDVYFSQAGWPLKGGDKRFVLILTSVGLVILIFSIINYINLTMAQSGFRAKEMALRRLLGSERTMLFMRLLFESFVMVLVSFGVGILLAGCFVPFVNDLLQTNISLRILLTPAGIGAMAAVIAVLSVLSGLLPAVMISNTKSIEVVRGTFRRRTKMTFSKVFITLQNVVTIVMIACALTMYLQIRHLIDAPLGYRTENIIDMWNNFDNPEQSGVFRNEVRQLACVRRVAVSQGTPFNRGNNYSGSYEGKNISSQNINGDSTFFSMLGLEIIRNNRLAPGEGAFVNEEFLRQTGLSEEAPCFHYYDREIKIAGVIKDFQMANITHVKEPVFMKVQKEADINAWNILIEVQGDPYEAYREIASVYQRITDREFEGKYIDQQVMDSFDSQRRTAKIVTLFAGIAVLISLLGLLAMSTYFIRQRLKEVAVRKVFGSTTNEVMRRLVRTFLSYVGMAFVVAVPLIWYFMSGWLSDYAYRISLSVWIYLTAVVFCLIISFLTVFWQALRAARTNPVKSLRSE</sequence>
<dbReference type="PANTHER" id="PTHR30572">
    <property type="entry name" value="MEMBRANE COMPONENT OF TRANSPORTER-RELATED"/>
    <property type="match status" value="1"/>
</dbReference>
<evidence type="ECO:0000256" key="2">
    <source>
        <dbReference type="ARBA" id="ARBA00022475"/>
    </source>
</evidence>
<evidence type="ECO:0000256" key="5">
    <source>
        <dbReference type="ARBA" id="ARBA00023136"/>
    </source>
</evidence>
<comment type="subcellular location">
    <subcellularLocation>
        <location evidence="1">Cell membrane</location>
        <topology evidence="1">Multi-pass membrane protein</topology>
    </subcellularLocation>
</comment>
<keyword evidence="5 6" id="KW-0472">Membrane</keyword>
<keyword evidence="4 6" id="KW-1133">Transmembrane helix</keyword>
<feature type="transmembrane region" description="Helical" evidence="6">
    <location>
        <begin position="421"/>
        <end position="445"/>
    </location>
</feature>
<feature type="transmembrane region" description="Helical" evidence="6">
    <location>
        <begin position="282"/>
        <end position="304"/>
    </location>
</feature>
<feature type="domain" description="ABC3 transporter permease C-terminal" evidence="7">
    <location>
        <begin position="659"/>
        <end position="772"/>
    </location>
</feature>
<evidence type="ECO:0000259" key="8">
    <source>
        <dbReference type="Pfam" id="PF12704"/>
    </source>
</evidence>
<dbReference type="PANTHER" id="PTHR30572:SF18">
    <property type="entry name" value="ABC-TYPE MACROLIDE FAMILY EXPORT SYSTEM PERMEASE COMPONENT 2"/>
    <property type="match status" value="1"/>
</dbReference>
<feature type="transmembrane region" description="Helical" evidence="6">
    <location>
        <begin position="329"/>
        <end position="358"/>
    </location>
</feature>
<dbReference type="GO" id="GO:0005886">
    <property type="term" value="C:plasma membrane"/>
    <property type="evidence" value="ECO:0007669"/>
    <property type="project" value="UniProtKB-SubCell"/>
</dbReference>
<comment type="caution">
    <text evidence="9">The sequence shown here is derived from an EMBL/GenBank/DDBJ whole genome shotgun (WGS) entry which is preliminary data.</text>
</comment>
<evidence type="ECO:0000313" key="9">
    <source>
        <dbReference type="EMBL" id="PDP43936.1"/>
    </source>
</evidence>
<feature type="domain" description="MacB-like periplasmic core" evidence="8">
    <location>
        <begin position="20"/>
        <end position="232"/>
    </location>
</feature>
<dbReference type="InterPro" id="IPR003838">
    <property type="entry name" value="ABC3_permease_C"/>
</dbReference>